<dbReference type="STRING" id="569365.A0A0D2D077"/>
<dbReference type="EMBL" id="KN847040">
    <property type="protein sequence ID" value="KIW35615.1"/>
    <property type="molecule type" value="Genomic_DNA"/>
</dbReference>
<dbReference type="GO" id="GO:0045944">
    <property type="term" value="P:positive regulation of transcription by RNA polymerase II"/>
    <property type="evidence" value="ECO:0007669"/>
    <property type="project" value="TreeGrafter"/>
</dbReference>
<keyword evidence="2" id="KW-0479">Metal-binding</keyword>
<feature type="domain" description="Zn(2)-C6 fungal-type" evidence="9">
    <location>
        <begin position="37"/>
        <end position="65"/>
    </location>
</feature>
<dbReference type="GO" id="GO:0043565">
    <property type="term" value="F:sequence-specific DNA binding"/>
    <property type="evidence" value="ECO:0007669"/>
    <property type="project" value="TreeGrafter"/>
</dbReference>
<keyword evidence="11" id="KW-1185">Reference proteome</keyword>
<dbReference type="InterPro" id="IPR036864">
    <property type="entry name" value="Zn2-C6_fun-type_DNA-bd_sf"/>
</dbReference>
<keyword evidence="3" id="KW-0862">Zinc</keyword>
<dbReference type="InterPro" id="IPR001138">
    <property type="entry name" value="Zn2Cys6_DnaBD"/>
</dbReference>
<keyword evidence="4" id="KW-0805">Transcription regulation</keyword>
<dbReference type="AlphaFoldDB" id="A0A0D2D077"/>
<evidence type="ECO:0000313" key="11">
    <source>
        <dbReference type="Proteomes" id="UP000054466"/>
    </source>
</evidence>
<evidence type="ECO:0000256" key="5">
    <source>
        <dbReference type="ARBA" id="ARBA00023125"/>
    </source>
</evidence>
<dbReference type="VEuPathDB" id="FungiDB:PV07_02301"/>
<feature type="region of interest" description="Disordered" evidence="8">
    <location>
        <begin position="649"/>
        <end position="694"/>
    </location>
</feature>
<dbReference type="Proteomes" id="UP000054466">
    <property type="component" value="Unassembled WGS sequence"/>
</dbReference>
<dbReference type="CDD" id="cd12148">
    <property type="entry name" value="fungal_TF_MHR"/>
    <property type="match status" value="1"/>
</dbReference>
<dbReference type="SMART" id="SM00066">
    <property type="entry name" value="GAL4"/>
    <property type="match status" value="1"/>
</dbReference>
<comment type="subcellular location">
    <subcellularLocation>
        <location evidence="1">Nucleus</location>
    </subcellularLocation>
</comment>
<evidence type="ECO:0000256" key="6">
    <source>
        <dbReference type="ARBA" id="ARBA00023163"/>
    </source>
</evidence>
<dbReference type="OrthoDB" id="189997at2759"/>
<reference evidence="10 11" key="1">
    <citation type="submission" date="2015-01" db="EMBL/GenBank/DDBJ databases">
        <title>The Genome Sequence of Cladophialophora immunda CBS83496.</title>
        <authorList>
            <consortium name="The Broad Institute Genomics Platform"/>
            <person name="Cuomo C."/>
            <person name="de Hoog S."/>
            <person name="Gorbushina A."/>
            <person name="Stielow B."/>
            <person name="Teixiera M."/>
            <person name="Abouelleil A."/>
            <person name="Chapman S.B."/>
            <person name="Priest M."/>
            <person name="Young S.K."/>
            <person name="Wortman J."/>
            <person name="Nusbaum C."/>
            <person name="Birren B."/>
        </authorList>
    </citation>
    <scope>NUCLEOTIDE SEQUENCE [LARGE SCALE GENOMIC DNA]</scope>
    <source>
        <strain evidence="10 11">CBS 83496</strain>
    </source>
</reference>
<name>A0A0D2D077_9EURO</name>
<evidence type="ECO:0000256" key="8">
    <source>
        <dbReference type="SAM" id="MobiDB-lite"/>
    </source>
</evidence>
<evidence type="ECO:0000256" key="2">
    <source>
        <dbReference type="ARBA" id="ARBA00022723"/>
    </source>
</evidence>
<evidence type="ECO:0000256" key="4">
    <source>
        <dbReference type="ARBA" id="ARBA00023015"/>
    </source>
</evidence>
<feature type="region of interest" description="Disordered" evidence="8">
    <location>
        <begin position="114"/>
        <end position="169"/>
    </location>
</feature>
<dbReference type="GO" id="GO:0008270">
    <property type="term" value="F:zinc ion binding"/>
    <property type="evidence" value="ECO:0007669"/>
    <property type="project" value="InterPro"/>
</dbReference>
<dbReference type="GO" id="GO:0000981">
    <property type="term" value="F:DNA-binding transcription factor activity, RNA polymerase II-specific"/>
    <property type="evidence" value="ECO:0007669"/>
    <property type="project" value="InterPro"/>
</dbReference>
<accession>A0A0D2D077</accession>
<dbReference type="PANTHER" id="PTHR47782">
    <property type="entry name" value="ZN(II)2CYS6 TRANSCRIPTION FACTOR (EUROFUNG)-RELATED"/>
    <property type="match status" value="1"/>
</dbReference>
<dbReference type="PANTHER" id="PTHR47782:SF1">
    <property type="entry name" value="PYRIMIDINE PATHWAY REGULATORY PROTEIN 1"/>
    <property type="match status" value="1"/>
</dbReference>
<dbReference type="GeneID" id="27341495"/>
<feature type="compositionally biased region" description="Basic and acidic residues" evidence="8">
    <location>
        <begin position="133"/>
        <end position="154"/>
    </location>
</feature>
<proteinExistence type="predicted"/>
<gene>
    <name evidence="10" type="ORF">PV07_02301</name>
</gene>
<evidence type="ECO:0000313" key="10">
    <source>
        <dbReference type="EMBL" id="KIW35615.1"/>
    </source>
</evidence>
<feature type="compositionally biased region" description="Basic and acidic residues" evidence="8">
    <location>
        <begin position="660"/>
        <end position="680"/>
    </location>
</feature>
<evidence type="ECO:0000256" key="3">
    <source>
        <dbReference type="ARBA" id="ARBA00022833"/>
    </source>
</evidence>
<dbReference type="InterPro" id="IPR007219">
    <property type="entry name" value="XnlR_reg_dom"/>
</dbReference>
<keyword evidence="7" id="KW-0539">Nucleus</keyword>
<dbReference type="Pfam" id="PF00172">
    <property type="entry name" value="Zn_clus"/>
    <property type="match status" value="1"/>
</dbReference>
<evidence type="ECO:0000256" key="1">
    <source>
        <dbReference type="ARBA" id="ARBA00004123"/>
    </source>
</evidence>
<keyword evidence="5" id="KW-0238">DNA-binding</keyword>
<keyword evidence="6" id="KW-0804">Transcription</keyword>
<dbReference type="Gene3D" id="4.10.240.10">
    <property type="entry name" value="Zn(2)-C6 fungal-type DNA-binding domain"/>
    <property type="match status" value="1"/>
</dbReference>
<dbReference type="GO" id="GO:0005634">
    <property type="term" value="C:nucleus"/>
    <property type="evidence" value="ECO:0007669"/>
    <property type="project" value="UniProtKB-SubCell"/>
</dbReference>
<protein>
    <recommendedName>
        <fullName evidence="9">Zn(2)-C6 fungal-type domain-containing protein</fullName>
    </recommendedName>
</protein>
<sequence>MSSEPSSRPPRTDYPDQVPGSGDGSQRPARARRVRLACLRCQTRKIKCDGNIPQCSGCRRAGAQCIDGKKTIQEGSISRSEAATLYRHIQRLEGALQAQCPHLDLGLVAADGDLPPPPREVAAASTHSTNLSRHRDVEPASVDETSRNNLRERPNLSGGSSPPRNPSRNEIAHEIGLIPLSAGISKYVGPSSGLSFAKLVFARADLSGSHVPGSIQNSTTHESPSTTSSRSMFMIEPAPIPKSLEQAIQLSKIYFEHIHVQYPFLHGGTFSRQLHDLYSNPEGASRVVWFQVTMVLAISASILSKRLRIPFSGEGLATSAMQYTDEIDFQNSTEGVQCLLLLSMFTLHSPFLRLNPWYLNYQCLAAVLDLGLQRDVPISPSIGPLEREMRTRLFWVIYSIDRTLATTLGRPIGLRDEACDLRLPSGHEDCDLDDNSPMDDQQQPRLARAGSMSCAVVLFQLAQMNSEIKYVLHSLTHNTPRYTYPQIPDIEMWQNDMWERLGTLQSQIPLFENQDLYMTMICQIRYHEVVMHLFRPTPRIRTPSKVSLMRCYDSAQAAIRLAKQMYESDRMSYSWVTIHSVCLSALTILYCIWTVPEIAAGAHLDAFTSTTRDASNLLSAAGEHWPEARRSRNSLDRLAAATVRYLLDTHGAHRSPPPRAQDRERGQTRPRPVADWEGPRRSHVQSQAETGREQASLLLSPTTPSARQHRLSEQLPDFTDGFGGSTIDAYISGGDLAMFVGAPDPFAGDLSLTMDGMFTEYQPLFEFNATTDLGGAFTSDV</sequence>
<evidence type="ECO:0000256" key="7">
    <source>
        <dbReference type="ARBA" id="ARBA00023242"/>
    </source>
</evidence>
<dbReference type="HOGENOM" id="CLU_012331_4_2_1"/>
<dbReference type="PROSITE" id="PS50048">
    <property type="entry name" value="ZN2_CY6_FUNGAL_2"/>
    <property type="match status" value="1"/>
</dbReference>
<dbReference type="SMART" id="SM00906">
    <property type="entry name" value="Fungal_trans"/>
    <property type="match status" value="1"/>
</dbReference>
<dbReference type="InterPro" id="IPR052202">
    <property type="entry name" value="Yeast_MetPath_Reg"/>
</dbReference>
<organism evidence="10 11">
    <name type="scientific">Cladophialophora immunda</name>
    <dbReference type="NCBI Taxonomy" id="569365"/>
    <lineage>
        <taxon>Eukaryota</taxon>
        <taxon>Fungi</taxon>
        <taxon>Dikarya</taxon>
        <taxon>Ascomycota</taxon>
        <taxon>Pezizomycotina</taxon>
        <taxon>Eurotiomycetes</taxon>
        <taxon>Chaetothyriomycetidae</taxon>
        <taxon>Chaetothyriales</taxon>
        <taxon>Herpotrichiellaceae</taxon>
        <taxon>Cladophialophora</taxon>
    </lineage>
</organism>
<dbReference type="GO" id="GO:0006351">
    <property type="term" value="P:DNA-templated transcription"/>
    <property type="evidence" value="ECO:0007669"/>
    <property type="project" value="InterPro"/>
</dbReference>
<dbReference type="CDD" id="cd00067">
    <property type="entry name" value="GAL4"/>
    <property type="match status" value="1"/>
</dbReference>
<dbReference type="Pfam" id="PF04082">
    <property type="entry name" value="Fungal_trans"/>
    <property type="match status" value="1"/>
</dbReference>
<dbReference type="RefSeq" id="XP_016255831.1">
    <property type="nucleotide sequence ID" value="XM_016388903.1"/>
</dbReference>
<feature type="compositionally biased region" description="Low complexity" evidence="8">
    <location>
        <begin position="155"/>
        <end position="169"/>
    </location>
</feature>
<feature type="region of interest" description="Disordered" evidence="8">
    <location>
        <begin position="1"/>
        <end position="29"/>
    </location>
</feature>
<dbReference type="SUPFAM" id="SSF57701">
    <property type="entry name" value="Zn2/Cys6 DNA-binding domain"/>
    <property type="match status" value="1"/>
</dbReference>
<evidence type="ECO:0000259" key="9">
    <source>
        <dbReference type="PROSITE" id="PS50048"/>
    </source>
</evidence>